<feature type="region of interest" description="Disordered" evidence="1">
    <location>
        <begin position="52"/>
        <end position="80"/>
    </location>
</feature>
<feature type="chain" id="PRO_5023847780" evidence="2">
    <location>
        <begin position="22"/>
        <end position="80"/>
    </location>
</feature>
<reference evidence="3" key="1">
    <citation type="submission" date="2019-10" db="EMBL/GenBank/DDBJ databases">
        <authorList>
            <person name="Nor Muhammad N."/>
        </authorList>
    </citation>
    <scope>NUCLEOTIDE SEQUENCE</scope>
</reference>
<gene>
    <name evidence="3" type="primary">I1RJS2</name>
</gene>
<evidence type="ECO:0000256" key="2">
    <source>
        <dbReference type="SAM" id="SignalP"/>
    </source>
</evidence>
<organism evidence="3">
    <name type="scientific">Ganoderma boninense</name>
    <dbReference type="NCBI Taxonomy" id="34458"/>
    <lineage>
        <taxon>Eukaryota</taxon>
        <taxon>Fungi</taxon>
        <taxon>Dikarya</taxon>
        <taxon>Basidiomycota</taxon>
        <taxon>Agaricomycotina</taxon>
        <taxon>Agaricomycetes</taxon>
        <taxon>Polyporales</taxon>
        <taxon>Polyporaceae</taxon>
        <taxon>Ganoderma</taxon>
    </lineage>
</organism>
<evidence type="ECO:0000256" key="1">
    <source>
        <dbReference type="SAM" id="MobiDB-lite"/>
    </source>
</evidence>
<keyword evidence="2" id="KW-0732">Signal</keyword>
<evidence type="ECO:0000313" key="3">
    <source>
        <dbReference type="EMBL" id="VWP00001.1"/>
    </source>
</evidence>
<feature type="compositionally biased region" description="Basic and acidic residues" evidence="1">
    <location>
        <begin position="52"/>
        <end position="61"/>
    </location>
</feature>
<accession>A0A5K1K2E1</accession>
<name>A0A5K1K2E1_9APHY</name>
<protein>
    <submittedName>
        <fullName evidence="3">WD_REPEATS_REGION domain-containing protein</fullName>
    </submittedName>
</protein>
<feature type="signal peptide" evidence="2">
    <location>
        <begin position="1"/>
        <end position="21"/>
    </location>
</feature>
<sequence>MYSRVLALVATLFALALLVAANPVPNPEGVVARKPLKQYDLKRAIADAKARRAADDGEHFPKPSKVHRRGAPTPSKHFSH</sequence>
<dbReference type="EMBL" id="LR728075">
    <property type="protein sequence ID" value="VWP00001.1"/>
    <property type="molecule type" value="Genomic_DNA"/>
</dbReference>
<dbReference type="AlphaFoldDB" id="A0A5K1K2E1"/>
<proteinExistence type="predicted"/>